<proteinExistence type="predicted"/>
<gene>
    <name evidence="1" type="ORF">AB0E89_32745</name>
</gene>
<dbReference type="EMBL" id="JBEZVE010000019">
    <property type="protein sequence ID" value="MEU3785252.1"/>
    <property type="molecule type" value="Genomic_DNA"/>
</dbReference>
<name>A0ABV2ZRR5_9ACTN</name>
<protein>
    <submittedName>
        <fullName evidence="1">Uncharacterized protein</fullName>
    </submittedName>
</protein>
<organism evidence="1 2">
    <name type="scientific">Streptomyces sp. 900129855</name>
    <dbReference type="NCBI Taxonomy" id="3155129"/>
    <lineage>
        <taxon>Bacteria</taxon>
        <taxon>Bacillati</taxon>
        <taxon>Actinomycetota</taxon>
        <taxon>Actinomycetes</taxon>
        <taxon>Kitasatosporales</taxon>
        <taxon>Streptomycetaceae</taxon>
        <taxon>Streptomyces</taxon>
    </lineage>
</organism>
<keyword evidence="2" id="KW-1185">Reference proteome</keyword>
<dbReference type="Proteomes" id="UP001550739">
    <property type="component" value="Unassembled WGS sequence"/>
</dbReference>
<dbReference type="RefSeq" id="WP_334580142.1">
    <property type="nucleotide sequence ID" value="NZ_JBEZVE010000019.1"/>
</dbReference>
<evidence type="ECO:0000313" key="2">
    <source>
        <dbReference type="Proteomes" id="UP001550739"/>
    </source>
</evidence>
<evidence type="ECO:0000313" key="1">
    <source>
        <dbReference type="EMBL" id="MEU3785252.1"/>
    </source>
</evidence>
<reference evidence="1 2" key="1">
    <citation type="submission" date="2024-06" db="EMBL/GenBank/DDBJ databases">
        <title>The Natural Products Discovery Center: Release of the First 8490 Sequenced Strains for Exploring Actinobacteria Biosynthetic Diversity.</title>
        <authorList>
            <person name="Kalkreuter E."/>
            <person name="Kautsar S.A."/>
            <person name="Yang D."/>
            <person name="Bader C.D."/>
            <person name="Teijaro C.N."/>
            <person name="Fluegel L."/>
            <person name="Davis C.M."/>
            <person name="Simpson J.R."/>
            <person name="Lauterbach L."/>
            <person name="Steele A.D."/>
            <person name="Gui C."/>
            <person name="Meng S."/>
            <person name="Li G."/>
            <person name="Viehrig K."/>
            <person name="Ye F."/>
            <person name="Su P."/>
            <person name="Kiefer A.F."/>
            <person name="Nichols A."/>
            <person name="Cepeda A.J."/>
            <person name="Yan W."/>
            <person name="Fan B."/>
            <person name="Jiang Y."/>
            <person name="Adhikari A."/>
            <person name="Zheng C.-J."/>
            <person name="Schuster L."/>
            <person name="Cowan T.M."/>
            <person name="Smanski M.J."/>
            <person name="Chevrette M.G."/>
            <person name="De Carvalho L.P.S."/>
            <person name="Shen B."/>
        </authorList>
    </citation>
    <scope>NUCLEOTIDE SEQUENCE [LARGE SCALE GENOMIC DNA]</scope>
    <source>
        <strain evidence="1 2">NPDC033843</strain>
    </source>
</reference>
<comment type="caution">
    <text evidence="1">The sequence shown here is derived from an EMBL/GenBank/DDBJ whole genome shotgun (WGS) entry which is preliminary data.</text>
</comment>
<sequence length="125" mass="13589">MCTIRLDQLAAQGTGNSYSSIRLADGKRIVVQAGPGATCLPCPNGRSGPHSVPKDYAGPYTHLEVYLLEGVDPTDSDGWELEDPIELWLTSGDEPDKGRLFYEVPVEDVRALIEEHGGEHPEQDA</sequence>
<accession>A0ABV2ZRR5</accession>